<feature type="region of interest" description="Disordered" evidence="1">
    <location>
        <begin position="1"/>
        <end position="27"/>
    </location>
</feature>
<proteinExistence type="predicted"/>
<organism evidence="2 3">
    <name type="scientific">Streptomyces lydicamycinicus</name>
    <dbReference type="NCBI Taxonomy" id="1546107"/>
    <lineage>
        <taxon>Bacteria</taxon>
        <taxon>Bacillati</taxon>
        <taxon>Actinomycetota</taxon>
        <taxon>Actinomycetes</taxon>
        <taxon>Kitasatosporales</taxon>
        <taxon>Streptomycetaceae</taxon>
        <taxon>Streptomyces</taxon>
    </lineage>
</organism>
<keyword evidence="3" id="KW-1185">Reference proteome</keyword>
<sequence>MQMTAAKRYQKPILRRDTGTPSLWGPAKLLRAGSRTSVAPGTRYVEDTVTPTLPESGGGR</sequence>
<accession>A0A0P4R1B4</accession>
<reference evidence="3" key="1">
    <citation type="submission" date="2014-09" db="EMBL/GenBank/DDBJ databases">
        <title>Whole genome shotgun sequence of Streptomyces sp. NBRC 110027.</title>
        <authorList>
            <person name="Komaki H."/>
            <person name="Ichikawa N."/>
            <person name="Katano-Makiyama Y."/>
            <person name="Hosoyama A."/>
            <person name="Hashimoto M."/>
            <person name="Uohara A."/>
            <person name="Kitahashi Y."/>
            <person name="Ohji S."/>
            <person name="Kimura A."/>
            <person name="Yamazoe A."/>
            <person name="Igarashi Y."/>
            <person name="Fujita N."/>
        </authorList>
    </citation>
    <scope>NUCLEOTIDE SEQUENCE [LARGE SCALE GENOMIC DNA]</scope>
    <source>
        <strain evidence="3">NBRC 110027</strain>
    </source>
</reference>
<evidence type="ECO:0000313" key="2">
    <source>
        <dbReference type="EMBL" id="GAO06618.1"/>
    </source>
</evidence>
<evidence type="ECO:0000256" key="1">
    <source>
        <dbReference type="SAM" id="MobiDB-lite"/>
    </source>
</evidence>
<protein>
    <submittedName>
        <fullName evidence="2">Uncharacterized protein</fullName>
    </submittedName>
</protein>
<name>A0A0P4R1B4_9ACTN</name>
<dbReference type="EMBL" id="BBNO01000001">
    <property type="protein sequence ID" value="GAO06618.1"/>
    <property type="molecule type" value="Genomic_DNA"/>
</dbReference>
<reference evidence="2 3" key="2">
    <citation type="journal article" date="2015" name="Stand. Genomic Sci.">
        <title>Draft genome sequence of marine-derived Streptomyces sp. TP-A0598, a producer of anti-MRSA antibiotic lydicamycins.</title>
        <authorList>
            <person name="Komaki H."/>
            <person name="Ichikawa N."/>
            <person name="Hosoyama A."/>
            <person name="Fujita N."/>
            <person name="Igarashi Y."/>
        </authorList>
    </citation>
    <scope>NUCLEOTIDE SEQUENCE [LARGE SCALE GENOMIC DNA]</scope>
    <source>
        <strain evidence="2 3">NBRC 110027</strain>
    </source>
</reference>
<evidence type="ECO:0000313" key="3">
    <source>
        <dbReference type="Proteomes" id="UP000048965"/>
    </source>
</evidence>
<comment type="caution">
    <text evidence="2">The sequence shown here is derived from an EMBL/GenBank/DDBJ whole genome shotgun (WGS) entry which is preliminary data.</text>
</comment>
<dbReference type="Proteomes" id="UP000048965">
    <property type="component" value="Unassembled WGS sequence"/>
</dbReference>
<dbReference type="AlphaFoldDB" id="A0A0P4R1B4"/>
<gene>
    <name evidence="2" type="ORF">TPA0598_01_09890</name>
</gene>